<keyword evidence="1" id="KW-0732">Signal</keyword>
<dbReference type="RefSeq" id="WP_028380100.1">
    <property type="nucleotide sequence ID" value="NZ_CAAAIT010000001.1"/>
</dbReference>
<organism evidence="2 4">
    <name type="scientific">Legionella cherrii</name>
    <dbReference type="NCBI Taxonomy" id="28084"/>
    <lineage>
        <taxon>Bacteria</taxon>
        <taxon>Pseudomonadati</taxon>
        <taxon>Pseudomonadota</taxon>
        <taxon>Gammaproteobacteria</taxon>
        <taxon>Legionellales</taxon>
        <taxon>Legionellaceae</taxon>
        <taxon>Legionella</taxon>
    </lineage>
</organism>
<accession>A0A0W0SAB9</accession>
<dbReference type="STRING" id="28084.Lche_2069"/>
<reference evidence="2 4" key="1">
    <citation type="submission" date="2015-11" db="EMBL/GenBank/DDBJ databases">
        <title>Genomic analysis of 38 Legionella species identifies large and diverse effector repertoires.</title>
        <authorList>
            <person name="Burstein D."/>
            <person name="Amaro F."/>
            <person name="Zusman T."/>
            <person name="Lifshitz Z."/>
            <person name="Cohen O."/>
            <person name="Gilbert J.A."/>
            <person name="Pupko T."/>
            <person name="Shuman H.A."/>
            <person name="Segal G."/>
        </authorList>
    </citation>
    <scope>NUCLEOTIDE SEQUENCE [LARGE SCALE GENOMIC DNA]</scope>
    <source>
        <strain evidence="2 4">ORW</strain>
    </source>
</reference>
<dbReference type="EMBL" id="LR134173">
    <property type="protein sequence ID" value="VEB38529.1"/>
    <property type="molecule type" value="Genomic_DNA"/>
</dbReference>
<dbReference type="InterPro" id="IPR004509">
    <property type="entry name" value="Competence_ComEA_HhH"/>
</dbReference>
<evidence type="ECO:0000313" key="4">
    <source>
        <dbReference type="Proteomes" id="UP000054921"/>
    </source>
</evidence>
<dbReference type="AlphaFoldDB" id="A0A0W0SAB9"/>
<protein>
    <submittedName>
        <fullName evidence="2">Competence protein ComEA</fullName>
    </submittedName>
</protein>
<dbReference type="Proteomes" id="UP000277577">
    <property type="component" value="Chromosome"/>
</dbReference>
<dbReference type="InterPro" id="IPR010994">
    <property type="entry name" value="RuvA_2-like"/>
</dbReference>
<dbReference type="NCBIfam" id="TIGR00426">
    <property type="entry name" value="competence protein ComEA helix-hairpin-helix repeat region"/>
    <property type="match status" value="1"/>
</dbReference>
<dbReference type="Gene3D" id="1.10.150.280">
    <property type="entry name" value="AF1531-like domain"/>
    <property type="match status" value="1"/>
</dbReference>
<evidence type="ECO:0000313" key="2">
    <source>
        <dbReference type="EMBL" id="KTC80049.1"/>
    </source>
</evidence>
<dbReference type="Pfam" id="PF12836">
    <property type="entry name" value="HHH_3"/>
    <property type="match status" value="1"/>
</dbReference>
<dbReference type="GO" id="GO:0015628">
    <property type="term" value="P:protein secretion by the type II secretion system"/>
    <property type="evidence" value="ECO:0007669"/>
    <property type="project" value="TreeGrafter"/>
</dbReference>
<evidence type="ECO:0000256" key="1">
    <source>
        <dbReference type="SAM" id="SignalP"/>
    </source>
</evidence>
<proteinExistence type="predicted"/>
<evidence type="ECO:0000313" key="5">
    <source>
        <dbReference type="Proteomes" id="UP000277577"/>
    </source>
</evidence>
<dbReference type="PANTHER" id="PTHR21180:SF32">
    <property type="entry name" value="ENDONUCLEASE_EXONUCLEASE_PHOSPHATASE FAMILY DOMAIN-CONTAINING PROTEIN 1"/>
    <property type="match status" value="1"/>
</dbReference>
<dbReference type="InterPro" id="IPR051675">
    <property type="entry name" value="Endo/Exo/Phosphatase_dom_1"/>
</dbReference>
<dbReference type="EMBL" id="LNXW01000013">
    <property type="protein sequence ID" value="KTC80049.1"/>
    <property type="molecule type" value="Genomic_DNA"/>
</dbReference>
<dbReference type="GO" id="GO:0015627">
    <property type="term" value="C:type II protein secretion system complex"/>
    <property type="evidence" value="ECO:0007669"/>
    <property type="project" value="TreeGrafter"/>
</dbReference>
<feature type="signal peptide" evidence="1">
    <location>
        <begin position="1"/>
        <end position="21"/>
    </location>
</feature>
<keyword evidence="5" id="KW-1185">Reference proteome</keyword>
<reference evidence="3 5" key="2">
    <citation type="submission" date="2018-12" db="EMBL/GenBank/DDBJ databases">
        <authorList>
            <consortium name="Pathogen Informatics"/>
        </authorList>
    </citation>
    <scope>NUCLEOTIDE SEQUENCE [LARGE SCALE GENOMIC DNA]</scope>
    <source>
        <strain evidence="3 5">NCTC11976</strain>
    </source>
</reference>
<feature type="chain" id="PRO_5030019490" evidence="1">
    <location>
        <begin position="22"/>
        <end position="109"/>
    </location>
</feature>
<dbReference type="SUPFAM" id="SSF47781">
    <property type="entry name" value="RuvA domain 2-like"/>
    <property type="match status" value="1"/>
</dbReference>
<dbReference type="OrthoDB" id="7510573at2"/>
<sequence length="109" mass="11938">MRAKFIATALSLSVITLSAHAVIPKDSSVKKKPPIVIHKIDLNTADLSTLTGSVKGIGKKRAEAIIAYRKSHHGFKSLEELADVKGLGQRFMTTNRDKLNQVFVISKIQ</sequence>
<dbReference type="PATRIC" id="fig|28084.5.peg.2243"/>
<evidence type="ECO:0000313" key="3">
    <source>
        <dbReference type="EMBL" id="VEB38529.1"/>
    </source>
</evidence>
<dbReference type="Proteomes" id="UP000054921">
    <property type="component" value="Unassembled WGS sequence"/>
</dbReference>
<dbReference type="PANTHER" id="PTHR21180">
    <property type="entry name" value="ENDONUCLEASE/EXONUCLEASE/PHOSPHATASE FAMILY DOMAIN-CONTAINING PROTEIN 1"/>
    <property type="match status" value="1"/>
</dbReference>
<name>A0A0W0SAB9_9GAMM</name>
<gene>
    <name evidence="2" type="primary">comEA</name>
    <name evidence="2" type="ORF">Lche_2069</name>
    <name evidence="3" type="ORF">NCTC11976_02779</name>
</gene>